<comment type="cofactor">
    <cofactor evidence="11">
        <name>Zn(2+)</name>
        <dbReference type="ChEBI" id="CHEBI:29105"/>
    </cofactor>
    <text evidence="11">Binds 1 zinc ion per subunit.</text>
</comment>
<feature type="transmembrane region" description="Helical" evidence="11">
    <location>
        <begin position="193"/>
        <end position="212"/>
    </location>
</feature>
<feature type="transmembrane region" description="Helical" evidence="11">
    <location>
        <begin position="152"/>
        <end position="173"/>
    </location>
</feature>
<evidence type="ECO:0000313" key="14">
    <source>
        <dbReference type="Proteomes" id="UP000487268"/>
    </source>
</evidence>
<dbReference type="InterPro" id="IPR001915">
    <property type="entry name" value="Peptidase_M48"/>
</dbReference>
<comment type="subcellular location">
    <subcellularLocation>
        <location evidence="11">Cell membrane</location>
        <topology evidence="11">Multi-pass membrane protein</topology>
    </subcellularLocation>
</comment>
<evidence type="ECO:0000259" key="12">
    <source>
        <dbReference type="Pfam" id="PF01435"/>
    </source>
</evidence>
<dbReference type="OrthoDB" id="15218at2"/>
<feature type="domain" description="Peptidase M48" evidence="12">
    <location>
        <begin position="76"/>
        <end position="298"/>
    </location>
</feature>
<reference evidence="13 14" key="1">
    <citation type="submission" date="2019-10" db="EMBL/GenBank/DDBJ databases">
        <title>Actinomadura rubteroloni sp. nov. and Actinomadura macrotermitis sp. nov., isolated from the gut of fungus growing-termite Macrotermes natalensis.</title>
        <authorList>
            <person name="Benndorf R."/>
            <person name="Martin K."/>
            <person name="Kuefner M."/>
            <person name="De Beer W."/>
            <person name="Kaster A.-K."/>
            <person name="Vollmers J."/>
            <person name="Poulsen M."/>
            <person name="Beemelmanns C."/>
        </authorList>
    </citation>
    <scope>NUCLEOTIDE SEQUENCE [LARGE SCALE GENOMIC DNA]</scope>
    <source>
        <strain evidence="13 14">RB68</strain>
    </source>
</reference>
<keyword evidence="9 11" id="KW-0482">Metalloprotease</keyword>
<keyword evidence="14" id="KW-1185">Reference proteome</keyword>
<organism evidence="13 14">
    <name type="scientific">Actinomadura macrotermitis</name>
    <dbReference type="NCBI Taxonomy" id="2585200"/>
    <lineage>
        <taxon>Bacteria</taxon>
        <taxon>Bacillati</taxon>
        <taxon>Actinomycetota</taxon>
        <taxon>Actinomycetes</taxon>
        <taxon>Streptosporangiales</taxon>
        <taxon>Thermomonosporaceae</taxon>
        <taxon>Actinomadura</taxon>
    </lineage>
</organism>
<evidence type="ECO:0000256" key="7">
    <source>
        <dbReference type="ARBA" id="ARBA00022833"/>
    </source>
</evidence>
<evidence type="ECO:0000256" key="3">
    <source>
        <dbReference type="ARBA" id="ARBA00022670"/>
    </source>
</evidence>
<dbReference type="CDD" id="cd07327">
    <property type="entry name" value="M48B_HtpX_like"/>
    <property type="match status" value="1"/>
</dbReference>
<evidence type="ECO:0000256" key="2">
    <source>
        <dbReference type="ARBA" id="ARBA00022475"/>
    </source>
</evidence>
<dbReference type="Proteomes" id="UP000487268">
    <property type="component" value="Unassembled WGS sequence"/>
</dbReference>
<dbReference type="AlphaFoldDB" id="A0A7K0BMW5"/>
<keyword evidence="6 11" id="KW-0378">Hydrolase</keyword>
<feature type="active site" evidence="11">
    <location>
        <position position="143"/>
    </location>
</feature>
<evidence type="ECO:0000313" key="13">
    <source>
        <dbReference type="EMBL" id="MQY02511.1"/>
    </source>
</evidence>
<dbReference type="NCBIfam" id="NF002669">
    <property type="entry name" value="PRK02391.1"/>
    <property type="match status" value="1"/>
</dbReference>
<comment type="similarity">
    <text evidence="1 11">Belongs to the peptidase M48B family.</text>
</comment>
<keyword evidence="4 11" id="KW-0812">Transmembrane</keyword>
<evidence type="ECO:0000256" key="10">
    <source>
        <dbReference type="ARBA" id="ARBA00023136"/>
    </source>
</evidence>
<keyword evidence="8 11" id="KW-1133">Transmembrane helix</keyword>
<evidence type="ECO:0000256" key="11">
    <source>
        <dbReference type="HAMAP-Rule" id="MF_00188"/>
    </source>
</evidence>
<gene>
    <name evidence="13" type="primary">htpX_3</name>
    <name evidence="11" type="synonym">htpX</name>
    <name evidence="13" type="ORF">ACRB68_05410</name>
</gene>
<dbReference type="EC" id="3.4.24.-" evidence="11"/>
<dbReference type="GO" id="GO:0005886">
    <property type="term" value="C:plasma membrane"/>
    <property type="evidence" value="ECO:0007669"/>
    <property type="project" value="UniProtKB-SubCell"/>
</dbReference>
<keyword evidence="7 11" id="KW-0862">Zinc</keyword>
<sequence>MARTRYASDRGLTSRMLVTMFLLGLVYVVFVGAFFVIAPKWGGIALAVAVVFLLAQYFFSDRLTLFAMHGREVSPEEAPELHGVIDRICAMSDAPKPKVAIADTDVPNAFATGRNQKKAVVCVTTGLLRRLDPVELEGVLAHEMAHVAHRDVAVMTIASFLGVCAGLITRFGLEWGLWGGFNRRDNNDQNTGLILLMVVAVSAVAYAISFLLTRALSRYRELSADRAAALLTGRPSALASALTKVSGEIARIPSRDLRSAEPFNAFFFAPALTKGFSVSALFSTHPSLDKRLAQLQKISGQLGRGE</sequence>
<feature type="binding site" evidence="11">
    <location>
        <position position="146"/>
    </location>
    <ligand>
        <name>Zn(2+)</name>
        <dbReference type="ChEBI" id="CHEBI:29105"/>
        <note>catalytic</note>
    </ligand>
</feature>
<feature type="transmembrane region" description="Helical" evidence="11">
    <location>
        <begin position="12"/>
        <end position="35"/>
    </location>
</feature>
<feature type="transmembrane region" description="Helical" evidence="11">
    <location>
        <begin position="41"/>
        <end position="59"/>
    </location>
</feature>
<accession>A0A7K0BMW5</accession>
<keyword evidence="2 11" id="KW-1003">Cell membrane</keyword>
<dbReference type="GO" id="GO:0004222">
    <property type="term" value="F:metalloendopeptidase activity"/>
    <property type="evidence" value="ECO:0007669"/>
    <property type="project" value="UniProtKB-UniRule"/>
</dbReference>
<dbReference type="InterPro" id="IPR050083">
    <property type="entry name" value="HtpX_protease"/>
</dbReference>
<keyword evidence="5 11" id="KW-0479">Metal-binding</keyword>
<feature type="binding site" evidence="11">
    <location>
        <position position="221"/>
    </location>
    <ligand>
        <name>Zn(2+)</name>
        <dbReference type="ChEBI" id="CHEBI:29105"/>
        <note>catalytic</note>
    </ligand>
</feature>
<comment type="caution">
    <text evidence="13">The sequence shown here is derived from an EMBL/GenBank/DDBJ whole genome shotgun (WGS) entry which is preliminary data.</text>
</comment>
<keyword evidence="10 11" id="KW-0472">Membrane</keyword>
<evidence type="ECO:0000256" key="4">
    <source>
        <dbReference type="ARBA" id="ARBA00022692"/>
    </source>
</evidence>
<dbReference type="GO" id="GO:0006508">
    <property type="term" value="P:proteolysis"/>
    <property type="evidence" value="ECO:0007669"/>
    <property type="project" value="UniProtKB-KW"/>
</dbReference>
<evidence type="ECO:0000256" key="5">
    <source>
        <dbReference type="ARBA" id="ARBA00022723"/>
    </source>
</evidence>
<feature type="binding site" evidence="11">
    <location>
        <position position="142"/>
    </location>
    <ligand>
        <name>Zn(2+)</name>
        <dbReference type="ChEBI" id="CHEBI:29105"/>
        <note>catalytic</note>
    </ligand>
</feature>
<dbReference type="EMBL" id="WEGH01000001">
    <property type="protein sequence ID" value="MQY02511.1"/>
    <property type="molecule type" value="Genomic_DNA"/>
</dbReference>
<dbReference type="GO" id="GO:0008270">
    <property type="term" value="F:zinc ion binding"/>
    <property type="evidence" value="ECO:0007669"/>
    <property type="project" value="UniProtKB-UniRule"/>
</dbReference>
<dbReference type="RefSeq" id="WP_153530676.1">
    <property type="nucleotide sequence ID" value="NZ_WEGH01000001.1"/>
</dbReference>
<dbReference type="HAMAP" id="MF_00188">
    <property type="entry name" value="Pept_M48_protease_HtpX"/>
    <property type="match status" value="1"/>
</dbReference>
<dbReference type="Pfam" id="PF01435">
    <property type="entry name" value="Peptidase_M48"/>
    <property type="match status" value="1"/>
</dbReference>
<keyword evidence="3 11" id="KW-0645">Protease</keyword>
<evidence type="ECO:0000256" key="8">
    <source>
        <dbReference type="ARBA" id="ARBA00022989"/>
    </source>
</evidence>
<proteinExistence type="inferred from homology"/>
<dbReference type="Gene3D" id="3.30.2010.10">
    <property type="entry name" value="Metalloproteases ('zincins'), catalytic domain"/>
    <property type="match status" value="1"/>
</dbReference>
<name>A0A7K0BMW5_9ACTN</name>
<dbReference type="PANTHER" id="PTHR43221">
    <property type="entry name" value="PROTEASE HTPX"/>
    <property type="match status" value="1"/>
</dbReference>
<dbReference type="PANTHER" id="PTHR43221:SF2">
    <property type="entry name" value="PROTEASE HTPX HOMOLOG"/>
    <property type="match status" value="1"/>
</dbReference>
<dbReference type="InterPro" id="IPR022919">
    <property type="entry name" value="Pept_M48_protease_HtpX"/>
</dbReference>
<protein>
    <recommendedName>
        <fullName evidence="11">Protease HtpX homolog</fullName>
        <ecNumber evidence="11">3.4.24.-</ecNumber>
    </recommendedName>
</protein>
<evidence type="ECO:0000256" key="6">
    <source>
        <dbReference type="ARBA" id="ARBA00022801"/>
    </source>
</evidence>
<evidence type="ECO:0000256" key="1">
    <source>
        <dbReference type="ARBA" id="ARBA00009779"/>
    </source>
</evidence>
<evidence type="ECO:0000256" key="9">
    <source>
        <dbReference type="ARBA" id="ARBA00023049"/>
    </source>
</evidence>